<dbReference type="CDD" id="cd00063">
    <property type="entry name" value="FN3"/>
    <property type="match status" value="1"/>
</dbReference>
<dbReference type="InterPro" id="IPR007484">
    <property type="entry name" value="Peptidase_M28"/>
</dbReference>
<evidence type="ECO:0000256" key="4">
    <source>
        <dbReference type="SAM" id="SignalP"/>
    </source>
</evidence>
<dbReference type="STRING" id="240015.ACP_1824"/>
<feature type="signal peptide" evidence="4">
    <location>
        <begin position="1"/>
        <end position="34"/>
    </location>
</feature>
<keyword evidence="7" id="KW-1185">Reference proteome</keyword>
<feature type="chain" id="PRO_5002909377" evidence="4">
    <location>
        <begin position="35"/>
        <end position="513"/>
    </location>
</feature>
<proteinExistence type="predicted"/>
<dbReference type="Pfam" id="PF04389">
    <property type="entry name" value="Peptidase_M28"/>
    <property type="match status" value="1"/>
</dbReference>
<evidence type="ECO:0000313" key="6">
    <source>
        <dbReference type="EMBL" id="ACO33765.1"/>
    </source>
</evidence>
<keyword evidence="6" id="KW-0031">Aminopeptidase</keyword>
<dbReference type="RefSeq" id="WP_015896944.1">
    <property type="nucleotide sequence ID" value="NC_012483.1"/>
</dbReference>
<dbReference type="InterPro" id="IPR003961">
    <property type="entry name" value="FN3_dom"/>
</dbReference>
<dbReference type="EC" id="3.4.11.-" evidence="6"/>
<accession>C1F7U2</accession>
<dbReference type="Proteomes" id="UP000002207">
    <property type="component" value="Chromosome"/>
</dbReference>
<organism evidence="6 7">
    <name type="scientific">Acidobacterium capsulatum (strain ATCC 51196 / DSM 11244 / BCRC 80197 / JCM 7670 / NBRC 15755 / NCIMB 13165 / 161)</name>
    <dbReference type="NCBI Taxonomy" id="240015"/>
    <lineage>
        <taxon>Bacteria</taxon>
        <taxon>Pseudomonadati</taxon>
        <taxon>Acidobacteriota</taxon>
        <taxon>Terriglobia</taxon>
        <taxon>Terriglobales</taxon>
        <taxon>Acidobacteriaceae</taxon>
        <taxon>Acidobacterium</taxon>
    </lineage>
</organism>
<protein>
    <submittedName>
        <fullName evidence="6">Peptidase, M28A family</fullName>
        <ecNumber evidence="6">3.4.11.-</ecNumber>
    </submittedName>
</protein>
<dbReference type="SUPFAM" id="SSF49265">
    <property type="entry name" value="Fibronectin type III"/>
    <property type="match status" value="1"/>
</dbReference>
<dbReference type="KEGG" id="aca:ACP_1824"/>
<dbReference type="eggNOG" id="COG2234">
    <property type="taxonomic scope" value="Bacteria"/>
</dbReference>
<gene>
    <name evidence="6" type="ordered locus">ACP_1824</name>
</gene>
<keyword evidence="6" id="KW-0645">Protease</keyword>
<name>C1F7U2_ACIC5</name>
<dbReference type="EMBL" id="CP001472">
    <property type="protein sequence ID" value="ACO33765.1"/>
    <property type="molecule type" value="Genomic_DNA"/>
</dbReference>
<reference evidence="6 7" key="1">
    <citation type="journal article" date="2009" name="Appl. Environ. Microbiol.">
        <title>Three genomes from the phylum Acidobacteria provide insight into the lifestyles of these microorganisms in soils.</title>
        <authorList>
            <person name="Ward N.L."/>
            <person name="Challacombe J.F."/>
            <person name="Janssen P.H."/>
            <person name="Henrissat B."/>
            <person name="Coutinho P.M."/>
            <person name="Wu M."/>
            <person name="Xie G."/>
            <person name="Haft D.H."/>
            <person name="Sait M."/>
            <person name="Badger J."/>
            <person name="Barabote R.D."/>
            <person name="Bradley B."/>
            <person name="Brettin T.S."/>
            <person name="Brinkac L.M."/>
            <person name="Bruce D."/>
            <person name="Creasy T."/>
            <person name="Daugherty S.C."/>
            <person name="Davidsen T.M."/>
            <person name="DeBoy R.T."/>
            <person name="Detter J.C."/>
            <person name="Dodson R.J."/>
            <person name="Durkin A.S."/>
            <person name="Ganapathy A."/>
            <person name="Gwinn-Giglio M."/>
            <person name="Han C.S."/>
            <person name="Khouri H."/>
            <person name="Kiss H."/>
            <person name="Kothari S.P."/>
            <person name="Madupu R."/>
            <person name="Nelson K.E."/>
            <person name="Nelson W.C."/>
            <person name="Paulsen I."/>
            <person name="Penn K."/>
            <person name="Ren Q."/>
            <person name="Rosovitz M.J."/>
            <person name="Selengut J.D."/>
            <person name="Shrivastava S."/>
            <person name="Sullivan S.A."/>
            <person name="Tapia R."/>
            <person name="Thompson L.S."/>
            <person name="Watkins K.L."/>
            <person name="Yang Q."/>
            <person name="Yu C."/>
            <person name="Zafar N."/>
            <person name="Zhou L."/>
            <person name="Kuske C.R."/>
        </authorList>
    </citation>
    <scope>NUCLEOTIDE SEQUENCE [LARGE SCALE GENOMIC DNA]</scope>
    <source>
        <strain evidence="7">ATCC 51196 / DSM 11244 / BCRC 80197 / JCM 7670 / NBRC 15755 / NCIMB 13165 / 161</strain>
    </source>
</reference>
<evidence type="ECO:0000256" key="2">
    <source>
        <dbReference type="ARBA" id="ARBA00022525"/>
    </source>
</evidence>
<evidence type="ECO:0000256" key="3">
    <source>
        <dbReference type="ARBA" id="ARBA00023049"/>
    </source>
</evidence>
<dbReference type="Gene3D" id="3.40.630.10">
    <property type="entry name" value="Zn peptidases"/>
    <property type="match status" value="1"/>
</dbReference>
<dbReference type="PANTHER" id="PTHR12147">
    <property type="entry name" value="METALLOPEPTIDASE M28 FAMILY MEMBER"/>
    <property type="match status" value="1"/>
</dbReference>
<dbReference type="InterPro" id="IPR036116">
    <property type="entry name" value="FN3_sf"/>
</dbReference>
<dbReference type="GO" id="GO:0004177">
    <property type="term" value="F:aminopeptidase activity"/>
    <property type="evidence" value="ECO:0007669"/>
    <property type="project" value="UniProtKB-KW"/>
</dbReference>
<dbReference type="SUPFAM" id="SSF53187">
    <property type="entry name" value="Zn-dependent exopeptidases"/>
    <property type="match status" value="1"/>
</dbReference>
<dbReference type="HOGENOM" id="CLU_047420_0_0_0"/>
<dbReference type="InParanoid" id="C1F7U2"/>
<evidence type="ECO:0000256" key="1">
    <source>
        <dbReference type="ARBA" id="ARBA00004613"/>
    </source>
</evidence>
<evidence type="ECO:0000313" key="7">
    <source>
        <dbReference type="Proteomes" id="UP000002207"/>
    </source>
</evidence>
<dbReference type="AlphaFoldDB" id="C1F7U2"/>
<dbReference type="InterPro" id="IPR045175">
    <property type="entry name" value="M28_fam"/>
</dbReference>
<keyword evidence="3" id="KW-0482">Metalloprotease</keyword>
<evidence type="ECO:0000259" key="5">
    <source>
        <dbReference type="Pfam" id="PF04389"/>
    </source>
</evidence>
<dbReference type="PANTHER" id="PTHR12147:SF26">
    <property type="entry name" value="PEPTIDASE M28 DOMAIN-CONTAINING PROTEIN"/>
    <property type="match status" value="1"/>
</dbReference>
<dbReference type="GO" id="GO:0006508">
    <property type="term" value="P:proteolysis"/>
    <property type="evidence" value="ECO:0007669"/>
    <property type="project" value="InterPro"/>
</dbReference>
<keyword evidence="2" id="KW-0964">Secreted</keyword>
<dbReference type="GO" id="GO:0008235">
    <property type="term" value="F:metalloexopeptidase activity"/>
    <property type="evidence" value="ECO:0007669"/>
    <property type="project" value="InterPro"/>
</dbReference>
<sequence>MILALYRSHFRRFCLGFGFLPAFLFCAGALPAHAQHRDLNQAGQPIPAMQPDVAIVDALQHVSVAKIRHTIHKLVSFHTRSTLSMMDADLPQGQGIKPAIDWVTAQFDAYSRACGGCLVVKHTSYTQMPGKTGYLKRIPGPTTITDTYAVLKGTDPAQANRVILVSGHLDSRDSDNFDSHGAAPGANDDGSGTAVTLECARVLSKMRFPATLVFVVEDGEEQGLFGSKHMAEQAKKWGWQIEGVLNNDIVGGDTTPGHTALQDHSVVRLFSEPVPANATPQQIRELLMLGYDSDSPSRELARAVVNVARSYTEADGLKNDETQTAALRPVMEFRLDRFLRGGDHYSFNQEGFAAVRFTEWRENFHHQHQNVRVENGIQYGDLPQFVNYPYVAHVARLNAASMASLATAPPPPADVKIVVSELDNNSTLKWKAGAGAPSSTHYWIVWRPTASPNWTREIPAAKLAGVKNGAYQASADGSYTATLPISKDNVIFGVESVGPHGQRSLAVVPMPTR</sequence>
<feature type="domain" description="Peptidase M28" evidence="5">
    <location>
        <begin position="149"/>
        <end position="253"/>
    </location>
</feature>
<dbReference type="GO" id="GO:0005576">
    <property type="term" value="C:extracellular region"/>
    <property type="evidence" value="ECO:0007669"/>
    <property type="project" value="UniProtKB-SubCell"/>
</dbReference>
<comment type="subcellular location">
    <subcellularLocation>
        <location evidence="1">Secreted</location>
    </subcellularLocation>
</comment>
<keyword evidence="6" id="KW-0378">Hydrolase</keyword>
<keyword evidence="4" id="KW-0732">Signal</keyword>